<name>A0A7G2CPD1_9TRYP</name>
<evidence type="ECO:0000256" key="1">
    <source>
        <dbReference type="SAM" id="MobiDB-lite"/>
    </source>
</evidence>
<evidence type="ECO:0000313" key="3">
    <source>
        <dbReference type="Proteomes" id="UP000515908"/>
    </source>
</evidence>
<accession>A0A7G2CPD1</accession>
<organism evidence="2 3">
    <name type="scientific">Angomonas deanei</name>
    <dbReference type="NCBI Taxonomy" id="59799"/>
    <lineage>
        <taxon>Eukaryota</taxon>
        <taxon>Discoba</taxon>
        <taxon>Euglenozoa</taxon>
        <taxon>Kinetoplastea</taxon>
        <taxon>Metakinetoplastina</taxon>
        <taxon>Trypanosomatida</taxon>
        <taxon>Trypanosomatidae</taxon>
        <taxon>Strigomonadinae</taxon>
        <taxon>Angomonas</taxon>
    </lineage>
</organism>
<dbReference type="EMBL" id="LR877166">
    <property type="protein sequence ID" value="CAD2221706.1"/>
    <property type="molecule type" value="Genomic_DNA"/>
</dbReference>
<evidence type="ECO:0000313" key="2">
    <source>
        <dbReference type="EMBL" id="CAD2221706.1"/>
    </source>
</evidence>
<feature type="region of interest" description="Disordered" evidence="1">
    <location>
        <begin position="186"/>
        <end position="217"/>
    </location>
</feature>
<dbReference type="VEuPathDB" id="TriTrypDB:ADEAN_000924100"/>
<feature type="compositionally biased region" description="Basic residues" evidence="1">
    <location>
        <begin position="208"/>
        <end position="217"/>
    </location>
</feature>
<dbReference type="AlphaFoldDB" id="A0A7G2CPD1"/>
<proteinExistence type="predicted"/>
<protein>
    <submittedName>
        <fullName evidence="2">Uncharacterized protein</fullName>
    </submittedName>
</protein>
<reference evidence="2 3" key="1">
    <citation type="submission" date="2020-08" db="EMBL/GenBank/DDBJ databases">
        <authorList>
            <person name="Newling K."/>
            <person name="Davey J."/>
            <person name="Forrester S."/>
        </authorList>
    </citation>
    <scope>NUCLEOTIDE SEQUENCE [LARGE SCALE GENOMIC DNA]</scope>
    <source>
        <strain evidence="3">Crithidia deanei Carvalho (ATCC PRA-265)</strain>
    </source>
</reference>
<sequence>MMASNGYPHRLGSCVLMDTPLVTKEMIDNAAAREEVAAAEKNVNVPAAEMEFAKSSLTESLEGTLPCPAKEDLTVYEKNIFDPKYIFERGGLVRRDDRYLSVQQVGNIFHPLQLILPSKDAVCDAGVHKDFLRIRRPAVIKSASSHEALFGAAASSEVADVIRAWLNRFEPDVVLKRRYEQAAKEMSQLMGGSQTVASPAGQTTKTEGKKKKEKKKQ</sequence>
<keyword evidence="3" id="KW-1185">Reference proteome</keyword>
<gene>
    <name evidence="2" type="ORF">ADEAN_000924100</name>
</gene>
<dbReference type="Proteomes" id="UP000515908">
    <property type="component" value="Chromosome 22"/>
</dbReference>